<evidence type="ECO:0000259" key="10">
    <source>
        <dbReference type="PROSITE" id="PS50109"/>
    </source>
</evidence>
<dbReference type="GO" id="GO:0000155">
    <property type="term" value="F:phosphorelay sensor kinase activity"/>
    <property type="evidence" value="ECO:0007669"/>
    <property type="project" value="InterPro"/>
</dbReference>
<dbReference type="InterPro" id="IPR003661">
    <property type="entry name" value="HisK_dim/P_dom"/>
</dbReference>
<keyword evidence="6" id="KW-0418">Kinase</keyword>
<comment type="caution">
    <text evidence="11">The sequence shown here is derived from an EMBL/GenBank/DDBJ whole genome shotgun (WGS) entry which is preliminary data.</text>
</comment>
<name>A0A2N7PMA8_9BACT</name>
<keyword evidence="9" id="KW-0812">Transmembrane</keyword>
<evidence type="ECO:0000256" key="2">
    <source>
        <dbReference type="ARBA" id="ARBA00012438"/>
    </source>
</evidence>
<sequence>MQKLNYYETMKIKNLSLKFQLFVGYLIFLTFIFLISILFWRFSIQIEKEVDYGEKSSEFLENVLEMRRYEKNYFLYHNKSDFENLKNYFVKSKDLFELLKPQFIKLNPEIKVDKMEKNFISYGNLLNALTNLNPKDRYILKIEEKIRNYGSEISKFAESIKIKEKFILTNYIRSAKNLFLFFSLFLSLFALTGLLFWYKLLISSLNTLEIEVKKILSGKSKEAIVPPEFQHFIDTFKKTYFTFLETEKISSLGKLLFSIAHEINNPLSNISTSIELLKDENLDQKFKKELFNDLETEIERTKNIIHSVLDFYKVKEKSFVNLKNCINNTLHLLKGYIPSRISLYLDIPDNIEIWGNKSQIQQIFINLIKNAVEAIKEEGEIEIKAFQDGNKIKIMVKDTGEGIPKENLLKIFEPFFSTKKSGGHGMGLFVVYNLVREHEGTIWVESELNKGTVFYIEFPLKSKDEIIGEEVHGTL</sequence>
<dbReference type="SMART" id="SM00388">
    <property type="entry name" value="HisKA"/>
    <property type="match status" value="1"/>
</dbReference>
<keyword evidence="8" id="KW-0902">Two-component regulatory system</keyword>
<dbReference type="PANTHER" id="PTHR43065">
    <property type="entry name" value="SENSOR HISTIDINE KINASE"/>
    <property type="match status" value="1"/>
</dbReference>
<organism evidence="11 12">
    <name type="scientific">Thermodesulfobacterium geofontis</name>
    <dbReference type="NCBI Taxonomy" id="1295609"/>
    <lineage>
        <taxon>Bacteria</taxon>
        <taxon>Pseudomonadati</taxon>
        <taxon>Thermodesulfobacteriota</taxon>
        <taxon>Thermodesulfobacteria</taxon>
        <taxon>Thermodesulfobacteriales</taxon>
        <taxon>Thermodesulfobacteriaceae</taxon>
        <taxon>Thermodesulfobacterium</taxon>
    </lineage>
</organism>
<dbReference type="Gene3D" id="3.30.565.10">
    <property type="entry name" value="Histidine kinase-like ATPase, C-terminal domain"/>
    <property type="match status" value="1"/>
</dbReference>
<evidence type="ECO:0000256" key="4">
    <source>
        <dbReference type="ARBA" id="ARBA00022679"/>
    </source>
</evidence>
<evidence type="ECO:0000313" key="11">
    <source>
        <dbReference type="EMBL" id="PMP66143.1"/>
    </source>
</evidence>
<evidence type="ECO:0000256" key="9">
    <source>
        <dbReference type="SAM" id="Phobius"/>
    </source>
</evidence>
<evidence type="ECO:0000256" key="7">
    <source>
        <dbReference type="ARBA" id="ARBA00022840"/>
    </source>
</evidence>
<dbReference type="Proteomes" id="UP000235460">
    <property type="component" value="Unassembled WGS sequence"/>
</dbReference>
<dbReference type="Pfam" id="PF00512">
    <property type="entry name" value="HisKA"/>
    <property type="match status" value="1"/>
</dbReference>
<dbReference type="EMBL" id="PNIK01000084">
    <property type="protein sequence ID" value="PMP66143.1"/>
    <property type="molecule type" value="Genomic_DNA"/>
</dbReference>
<keyword evidence="5" id="KW-0547">Nucleotide-binding</keyword>
<dbReference type="InterPro" id="IPR036097">
    <property type="entry name" value="HisK_dim/P_sf"/>
</dbReference>
<dbReference type="Gene3D" id="1.10.287.130">
    <property type="match status" value="1"/>
</dbReference>
<evidence type="ECO:0000256" key="1">
    <source>
        <dbReference type="ARBA" id="ARBA00000085"/>
    </source>
</evidence>
<feature type="transmembrane region" description="Helical" evidence="9">
    <location>
        <begin position="178"/>
        <end position="198"/>
    </location>
</feature>
<keyword evidence="9" id="KW-0472">Membrane</keyword>
<dbReference type="SUPFAM" id="SSF47384">
    <property type="entry name" value="Homodimeric domain of signal transducing histidine kinase"/>
    <property type="match status" value="1"/>
</dbReference>
<dbReference type="InterPro" id="IPR004358">
    <property type="entry name" value="Sig_transdc_His_kin-like_C"/>
</dbReference>
<feature type="transmembrane region" description="Helical" evidence="9">
    <location>
        <begin position="20"/>
        <end position="40"/>
    </location>
</feature>
<dbReference type="EC" id="2.7.13.3" evidence="2"/>
<evidence type="ECO:0000256" key="5">
    <source>
        <dbReference type="ARBA" id="ARBA00022741"/>
    </source>
</evidence>
<dbReference type="AlphaFoldDB" id="A0A2N7PMA8"/>
<feature type="domain" description="Histidine kinase" evidence="10">
    <location>
        <begin position="258"/>
        <end position="462"/>
    </location>
</feature>
<dbReference type="InterPro" id="IPR005467">
    <property type="entry name" value="His_kinase_dom"/>
</dbReference>
<dbReference type="CDD" id="cd00082">
    <property type="entry name" value="HisKA"/>
    <property type="match status" value="1"/>
</dbReference>
<evidence type="ECO:0000313" key="12">
    <source>
        <dbReference type="Proteomes" id="UP000235460"/>
    </source>
</evidence>
<dbReference type="PROSITE" id="PS50109">
    <property type="entry name" value="HIS_KIN"/>
    <property type="match status" value="1"/>
</dbReference>
<protein>
    <recommendedName>
        <fullName evidence="2">histidine kinase</fullName>
        <ecNumber evidence="2">2.7.13.3</ecNumber>
    </recommendedName>
</protein>
<keyword evidence="4" id="KW-0808">Transferase</keyword>
<evidence type="ECO:0000256" key="8">
    <source>
        <dbReference type="ARBA" id="ARBA00023012"/>
    </source>
</evidence>
<evidence type="ECO:0000256" key="6">
    <source>
        <dbReference type="ARBA" id="ARBA00022777"/>
    </source>
</evidence>
<gene>
    <name evidence="11" type="ORF">C0190_05970</name>
</gene>
<dbReference type="PANTHER" id="PTHR43065:SF46">
    <property type="entry name" value="C4-DICARBOXYLATE TRANSPORT SENSOR PROTEIN DCTB"/>
    <property type="match status" value="1"/>
</dbReference>
<keyword evidence="3" id="KW-0597">Phosphoprotein</keyword>
<dbReference type="PRINTS" id="PR00344">
    <property type="entry name" value="BCTRLSENSOR"/>
</dbReference>
<evidence type="ECO:0000256" key="3">
    <source>
        <dbReference type="ARBA" id="ARBA00022553"/>
    </source>
</evidence>
<dbReference type="CDD" id="cd00075">
    <property type="entry name" value="HATPase"/>
    <property type="match status" value="1"/>
</dbReference>
<keyword evidence="7" id="KW-0067">ATP-binding</keyword>
<dbReference type="Pfam" id="PF02518">
    <property type="entry name" value="HATPase_c"/>
    <property type="match status" value="1"/>
</dbReference>
<proteinExistence type="predicted"/>
<dbReference type="InterPro" id="IPR003594">
    <property type="entry name" value="HATPase_dom"/>
</dbReference>
<keyword evidence="9" id="KW-1133">Transmembrane helix</keyword>
<comment type="catalytic activity">
    <reaction evidence="1">
        <text>ATP + protein L-histidine = ADP + protein N-phospho-L-histidine.</text>
        <dbReference type="EC" id="2.7.13.3"/>
    </reaction>
</comment>
<dbReference type="SMART" id="SM00387">
    <property type="entry name" value="HATPase_c"/>
    <property type="match status" value="1"/>
</dbReference>
<dbReference type="GO" id="GO:0005524">
    <property type="term" value="F:ATP binding"/>
    <property type="evidence" value="ECO:0007669"/>
    <property type="project" value="UniProtKB-KW"/>
</dbReference>
<reference evidence="11 12" key="1">
    <citation type="submission" date="2018-01" db="EMBL/GenBank/DDBJ databases">
        <title>Metagenomic assembled genomes from two thermal pools in the Uzon Caldera, Kamchatka, Russia.</title>
        <authorList>
            <person name="Wilkins L."/>
            <person name="Ettinger C."/>
        </authorList>
    </citation>
    <scope>NUCLEOTIDE SEQUENCE [LARGE SCALE GENOMIC DNA]</scope>
    <source>
        <strain evidence="11">ZAV-08</strain>
    </source>
</reference>
<dbReference type="InterPro" id="IPR036890">
    <property type="entry name" value="HATPase_C_sf"/>
</dbReference>
<accession>A0A2N7PMA8</accession>
<dbReference type="SUPFAM" id="SSF55874">
    <property type="entry name" value="ATPase domain of HSP90 chaperone/DNA topoisomerase II/histidine kinase"/>
    <property type="match status" value="1"/>
</dbReference>